<accession>A0AAW2TC32</accession>
<evidence type="ECO:0000259" key="2">
    <source>
        <dbReference type="Pfam" id="PF17919"/>
    </source>
</evidence>
<reference evidence="4" key="2">
    <citation type="journal article" date="2024" name="Plant">
        <title>Genomic evolution and insights into agronomic trait innovations of Sesamum species.</title>
        <authorList>
            <person name="Miao H."/>
            <person name="Wang L."/>
            <person name="Qu L."/>
            <person name="Liu H."/>
            <person name="Sun Y."/>
            <person name="Le M."/>
            <person name="Wang Q."/>
            <person name="Wei S."/>
            <person name="Zheng Y."/>
            <person name="Lin W."/>
            <person name="Duan Y."/>
            <person name="Cao H."/>
            <person name="Xiong S."/>
            <person name="Wang X."/>
            <person name="Wei L."/>
            <person name="Li C."/>
            <person name="Ma Q."/>
            <person name="Ju M."/>
            <person name="Zhao R."/>
            <person name="Li G."/>
            <person name="Mu C."/>
            <person name="Tian Q."/>
            <person name="Mei H."/>
            <person name="Zhang T."/>
            <person name="Gao T."/>
            <person name="Zhang H."/>
        </authorList>
    </citation>
    <scope>NUCLEOTIDE SEQUENCE</scope>
    <source>
        <strain evidence="4">KEN1</strain>
    </source>
</reference>
<dbReference type="InterPro" id="IPR043128">
    <property type="entry name" value="Rev_trsase/Diguanyl_cyclase"/>
</dbReference>
<dbReference type="Pfam" id="PF17921">
    <property type="entry name" value="Integrase_H2C2"/>
    <property type="match status" value="1"/>
</dbReference>
<dbReference type="Gene3D" id="1.10.340.70">
    <property type="match status" value="1"/>
</dbReference>
<dbReference type="EMBL" id="JACGWN010000015">
    <property type="protein sequence ID" value="KAL0402373.1"/>
    <property type="molecule type" value="Genomic_DNA"/>
</dbReference>
<dbReference type="InterPro" id="IPR041588">
    <property type="entry name" value="Integrase_H2C2"/>
</dbReference>
<comment type="caution">
    <text evidence="4">The sequence shown here is derived from an EMBL/GenBank/DDBJ whole genome shotgun (WGS) entry which is preliminary data.</text>
</comment>
<dbReference type="PANTHER" id="PTHR37984:SF5">
    <property type="entry name" value="PROTEIN NYNRIN-LIKE"/>
    <property type="match status" value="1"/>
</dbReference>
<dbReference type="SUPFAM" id="SSF56672">
    <property type="entry name" value="DNA/RNA polymerases"/>
    <property type="match status" value="1"/>
</dbReference>
<feature type="domain" description="Integrase zinc-binding" evidence="3">
    <location>
        <begin position="267"/>
        <end position="323"/>
    </location>
</feature>
<dbReference type="FunFam" id="3.30.70.270:FF:000020">
    <property type="entry name" value="Transposon Tf2-6 polyprotein-like Protein"/>
    <property type="match status" value="1"/>
</dbReference>
<evidence type="ECO:0000313" key="4">
    <source>
        <dbReference type="EMBL" id="KAL0402373.1"/>
    </source>
</evidence>
<gene>
    <name evidence="4" type="ORF">Slati_4267200</name>
</gene>
<sequence>MNYVVWHSFPKSIFVLGIIKFEWPRGHQPDPTKLKVIAEWPAPRSLTDLRAFLGLPGFYCHFLENYAVIIGPLTDLLRSATFTWPPSAQAAFESLKAAMAQLSILLLPDFTLPFDVTTYASQIAVGVVLSQQGHPVAFFSKKLSSQLQASSTYVRELYAITETTIQTPEQQKWLSKLLGLHYEIHYKPGKENLVADALSQFPHNSEFSTISAPTTDIFQQLRDFYTSAPAGRELLVVVQAGTAPSCDLSYKAGLLFYKHRVFVPPESKLAFALFQEFYATPFGGHSGIKATLARLSAIFYWPRMAFDVKRYISECVVCQYNKYDPQRPYGLF</sequence>
<proteinExistence type="predicted"/>
<reference evidence="4" key="1">
    <citation type="submission" date="2020-06" db="EMBL/GenBank/DDBJ databases">
        <authorList>
            <person name="Li T."/>
            <person name="Hu X."/>
            <person name="Zhang T."/>
            <person name="Song X."/>
            <person name="Zhang H."/>
            <person name="Dai N."/>
            <person name="Sheng W."/>
            <person name="Hou X."/>
            <person name="Wei L."/>
        </authorList>
    </citation>
    <scope>NUCLEOTIDE SEQUENCE</scope>
    <source>
        <strain evidence="4">KEN1</strain>
        <tissue evidence="4">Leaf</tissue>
    </source>
</reference>
<dbReference type="GO" id="GO:0003824">
    <property type="term" value="F:catalytic activity"/>
    <property type="evidence" value="ECO:0007669"/>
    <property type="project" value="UniProtKB-KW"/>
</dbReference>
<dbReference type="Pfam" id="PF17919">
    <property type="entry name" value="RT_RNaseH_2"/>
    <property type="match status" value="1"/>
</dbReference>
<organism evidence="4">
    <name type="scientific">Sesamum latifolium</name>
    <dbReference type="NCBI Taxonomy" id="2727402"/>
    <lineage>
        <taxon>Eukaryota</taxon>
        <taxon>Viridiplantae</taxon>
        <taxon>Streptophyta</taxon>
        <taxon>Embryophyta</taxon>
        <taxon>Tracheophyta</taxon>
        <taxon>Spermatophyta</taxon>
        <taxon>Magnoliopsida</taxon>
        <taxon>eudicotyledons</taxon>
        <taxon>Gunneridae</taxon>
        <taxon>Pentapetalae</taxon>
        <taxon>asterids</taxon>
        <taxon>lamiids</taxon>
        <taxon>Lamiales</taxon>
        <taxon>Pedaliaceae</taxon>
        <taxon>Sesamum</taxon>
    </lineage>
</organism>
<dbReference type="Gene3D" id="3.30.70.270">
    <property type="match status" value="1"/>
</dbReference>
<evidence type="ECO:0000259" key="3">
    <source>
        <dbReference type="Pfam" id="PF17921"/>
    </source>
</evidence>
<protein>
    <submittedName>
        <fullName evidence="4">Retrovirus-related Pol polyprotein from transposon</fullName>
    </submittedName>
</protein>
<dbReference type="InterPro" id="IPR041577">
    <property type="entry name" value="RT_RNaseH_2"/>
</dbReference>
<dbReference type="InterPro" id="IPR043502">
    <property type="entry name" value="DNA/RNA_pol_sf"/>
</dbReference>
<evidence type="ECO:0000256" key="1">
    <source>
        <dbReference type="ARBA" id="ARBA00023268"/>
    </source>
</evidence>
<dbReference type="PANTHER" id="PTHR37984">
    <property type="entry name" value="PROTEIN CBG26694"/>
    <property type="match status" value="1"/>
</dbReference>
<keyword evidence="1" id="KW-0511">Multifunctional enzyme</keyword>
<feature type="domain" description="Reverse transcriptase/retrotransposon-derived protein RNase H-like" evidence="2">
    <location>
        <begin position="84"/>
        <end position="163"/>
    </location>
</feature>
<dbReference type="InterPro" id="IPR050951">
    <property type="entry name" value="Retrovirus_Pol_polyprotein"/>
</dbReference>
<name>A0AAW2TC32_9LAMI</name>
<dbReference type="AlphaFoldDB" id="A0AAW2TC32"/>